<evidence type="ECO:0000256" key="1">
    <source>
        <dbReference type="PROSITE-ProRule" id="PRU00076"/>
    </source>
</evidence>
<dbReference type="OrthoDB" id="6430273at2759"/>
<organism evidence="5 6">
    <name type="scientific">Stegodyphus mimosarum</name>
    <name type="common">African social velvet spider</name>
    <dbReference type="NCBI Taxonomy" id="407821"/>
    <lineage>
        <taxon>Eukaryota</taxon>
        <taxon>Metazoa</taxon>
        <taxon>Ecdysozoa</taxon>
        <taxon>Arthropoda</taxon>
        <taxon>Chelicerata</taxon>
        <taxon>Arachnida</taxon>
        <taxon>Araneae</taxon>
        <taxon>Araneomorphae</taxon>
        <taxon>Entelegynae</taxon>
        <taxon>Eresoidea</taxon>
        <taxon>Eresidae</taxon>
        <taxon>Stegodyphus</taxon>
    </lineage>
</organism>
<dbReference type="STRING" id="407821.A0A087UMU4"/>
<dbReference type="SUPFAM" id="SSF57196">
    <property type="entry name" value="EGF/Laminin"/>
    <property type="match status" value="1"/>
</dbReference>
<accession>A0A087UMU4</accession>
<keyword evidence="6" id="KW-1185">Reference proteome</keyword>
<feature type="signal peptide" evidence="3">
    <location>
        <begin position="1"/>
        <end position="24"/>
    </location>
</feature>
<dbReference type="OMA" id="CNGEGNA"/>
<reference evidence="5 6" key="1">
    <citation type="submission" date="2013-11" db="EMBL/GenBank/DDBJ databases">
        <title>Genome sequencing of Stegodyphus mimosarum.</title>
        <authorList>
            <person name="Bechsgaard J."/>
        </authorList>
    </citation>
    <scope>NUCLEOTIDE SEQUENCE [LARGE SCALE GENOMIC DNA]</scope>
</reference>
<feature type="domain" description="EGF-like" evidence="4">
    <location>
        <begin position="1120"/>
        <end position="1155"/>
    </location>
</feature>
<dbReference type="Proteomes" id="UP000054359">
    <property type="component" value="Unassembled WGS sequence"/>
</dbReference>
<feature type="chain" id="PRO_5001830672" evidence="3">
    <location>
        <begin position="25"/>
        <end position="1201"/>
    </location>
</feature>
<evidence type="ECO:0000256" key="2">
    <source>
        <dbReference type="SAM" id="Phobius"/>
    </source>
</evidence>
<dbReference type="Gene3D" id="2.10.25.10">
    <property type="entry name" value="Laminin"/>
    <property type="match status" value="3"/>
</dbReference>
<feature type="disulfide bond" evidence="1">
    <location>
        <begin position="122"/>
        <end position="131"/>
    </location>
</feature>
<gene>
    <name evidence="5" type="ORF">X975_26070</name>
</gene>
<dbReference type="AlphaFoldDB" id="A0A087UMU4"/>
<dbReference type="PROSITE" id="PS50026">
    <property type="entry name" value="EGF_3"/>
    <property type="match status" value="8"/>
</dbReference>
<feature type="disulfide bond" evidence="1">
    <location>
        <begin position="444"/>
        <end position="453"/>
    </location>
</feature>
<feature type="disulfide bond" evidence="1">
    <location>
        <begin position="1123"/>
        <end position="1133"/>
    </location>
</feature>
<keyword evidence="2" id="KW-0812">Transmembrane</keyword>
<feature type="transmembrane region" description="Helical" evidence="2">
    <location>
        <begin position="1169"/>
        <end position="1190"/>
    </location>
</feature>
<feature type="domain" description="EGF-like" evidence="4">
    <location>
        <begin position="421"/>
        <end position="454"/>
    </location>
</feature>
<dbReference type="InterPro" id="IPR000742">
    <property type="entry name" value="EGF"/>
</dbReference>
<dbReference type="PROSITE" id="PS00022">
    <property type="entry name" value="EGF_1"/>
    <property type="match status" value="11"/>
</dbReference>
<feature type="domain" description="EGF-like" evidence="4">
    <location>
        <begin position="901"/>
        <end position="936"/>
    </location>
</feature>
<feature type="domain" description="EGF-like" evidence="4">
    <location>
        <begin position="99"/>
        <end position="132"/>
    </location>
</feature>
<keyword evidence="3" id="KW-0732">Signal</keyword>
<name>A0A087UMU4_STEMI</name>
<dbReference type="SMART" id="SM00181">
    <property type="entry name" value="EGF"/>
    <property type="match status" value="20"/>
</dbReference>
<keyword evidence="2" id="KW-1133">Transmembrane helix</keyword>
<evidence type="ECO:0000256" key="3">
    <source>
        <dbReference type="SAM" id="SignalP"/>
    </source>
</evidence>
<keyword evidence="2" id="KW-0472">Membrane</keyword>
<feature type="disulfide bond" evidence="1">
    <location>
        <begin position="340"/>
        <end position="350"/>
    </location>
</feature>
<feature type="domain" description="EGF-like" evidence="4">
    <location>
        <begin position="576"/>
        <end position="614"/>
    </location>
</feature>
<feature type="disulfide bond" evidence="1">
    <location>
        <begin position="580"/>
        <end position="590"/>
    </location>
</feature>
<dbReference type="PANTHER" id="PTHR24033:SF151">
    <property type="entry name" value="NOTCH 2"/>
    <property type="match status" value="1"/>
</dbReference>
<evidence type="ECO:0000259" key="4">
    <source>
        <dbReference type="PROSITE" id="PS50026"/>
    </source>
</evidence>
<feature type="domain" description="EGF-like" evidence="4">
    <location>
        <begin position="741"/>
        <end position="774"/>
    </location>
</feature>
<feature type="disulfide bond" evidence="1">
    <location>
        <begin position="284"/>
        <end position="293"/>
    </location>
</feature>
<dbReference type="PANTHER" id="PTHR24033">
    <property type="entry name" value="EGF-LIKE DOMAIN-CONTAINING PROTEIN"/>
    <property type="match status" value="1"/>
</dbReference>
<feature type="disulfide bond" evidence="1">
    <location>
        <begin position="604"/>
        <end position="613"/>
    </location>
</feature>
<feature type="disulfide bond" evidence="1">
    <location>
        <begin position="926"/>
        <end position="935"/>
    </location>
</feature>
<feature type="disulfide bond" evidence="1">
    <location>
        <begin position="1145"/>
        <end position="1154"/>
    </location>
</feature>
<dbReference type="EMBL" id="KK120620">
    <property type="protein sequence ID" value="KFM78683.1"/>
    <property type="molecule type" value="Genomic_DNA"/>
</dbReference>
<proteinExistence type="predicted"/>
<sequence length="1201" mass="132640">MKCFYAIIIVILLLSFSATEKCSSNDECENDGKYIEKNFLNCQSGTSGNKSEIVDGCIDEIIQQCESGDAKCKYDKTNSKNVSCVCNKWFKIFNGQKCVEMCQTDTDCENGGICTDQKFCKCRAGTSGDKCTTIKGCEQDFVKKCESSDAKCIFDINAPGNCSCACNKWYKIFNGSHCVVSEKCKEDGECEKTGNCIKKPMCQTLVATSGIKYETMEGCTDKIKKICESGDAKCEFDQNDPGKVVCACNEWYKVFNGEKCVEKCLDDTECENGGTCREEKFCKCQKGTSGDKCEIVEGCTKELVQKCELGEAKCRIDQKSPGKVSCICNKWYKAFNGEKCVEMCQTNSECENGGICTKNKFCKCNSGTSGDKCSVVDGCTEEFMKKCEFGNAKCKFNRDMPGKVFCACDKWYKVFNGIKCIETCNSDDECQNGGKCTEGKFCLCEAGTSGEKCQIVDGCKEEFVRQCELGHGECKFDKNVLEKVSCVCTESDKIFNGTKCVEMCFSDDECENEGKCTEKRFCACKVGTSGDKCQVVNGCTDDVVRRCEAGHGKCKFNENVPKKAHCFCNEQNKVFNGIKCVEICHNDADCEHDGMCTEGKFCKCEAGTSGDHCSLVDGCTEDFVQNCLSGNAECKFSKDSPGRAACVCNEENKVFNGAKCVGKCYDDFDCYHGGVCTEEKFCKCVPGTSGDKCFVVDGCIKDFVKRCELADGKCKFDKNASGKFSCVCNEDNKVFNGESCVEKCNDDFDCENGGMCNTGNFCECEVGTSGDRCSTIDGCTDSFKQKCISGNATCKYDKTTLTKASCFCNQEHKVFNGETCVESCYDDSDCEHEGVCDQGHFCKCQLGTSGDKCSVIDGCTPKLTRKCKLHDAKCKFDKNATRKASCKCNEESKLFNGTGCFVPCHDNECKNGATCTGEGSWKFCTCLPGTTGDFCTKIIDCNETNFCGRDNDVECIYDIKTATAVCICKEAGKLFDSNRKRCKECNCGPNGKCSFDNHGEKTCSCDKMYKDFEGECKECDCGEWNTTCTFDSHGTKICYCPDGFAESEGICKECICGGNSTCHFDQLGEKRCTCKEGFIEVNGECEECNCGRNFTCTFDWLGHKQCICGEGFVEFQGTCEDVCSTHPCVNGTCKIIPGRGFICNCFKNYRGRFCEIQDEGSFEFLRESIAIAIVIEIILVIILISFLIFFRKKWRKKMQRV</sequence>
<comment type="caution">
    <text evidence="1">Lacks conserved residue(s) required for the propagation of feature annotation.</text>
</comment>
<feature type="domain" description="EGF-like" evidence="4">
    <location>
        <begin position="336"/>
        <end position="374"/>
    </location>
</feature>
<evidence type="ECO:0000313" key="6">
    <source>
        <dbReference type="Proteomes" id="UP000054359"/>
    </source>
</evidence>
<feature type="non-terminal residue" evidence="5">
    <location>
        <position position="1201"/>
    </location>
</feature>
<keyword evidence="1" id="KW-1015">Disulfide bond</keyword>
<protein>
    <submittedName>
        <fullName evidence="5">Tenascin-X</fullName>
    </submittedName>
</protein>
<feature type="disulfide bond" evidence="1">
    <location>
        <begin position="364"/>
        <end position="373"/>
    </location>
</feature>
<keyword evidence="1" id="KW-0245">EGF-like domain</keyword>
<feature type="disulfide bond" evidence="1">
    <location>
        <begin position="764"/>
        <end position="773"/>
    </location>
</feature>
<dbReference type="InterPro" id="IPR051830">
    <property type="entry name" value="NOTCH_homolog"/>
</dbReference>
<evidence type="ECO:0000313" key="5">
    <source>
        <dbReference type="EMBL" id="KFM78683.1"/>
    </source>
</evidence>
<feature type="domain" description="EGF-like" evidence="4">
    <location>
        <begin position="261"/>
        <end position="294"/>
    </location>
</feature>